<evidence type="ECO:0000313" key="4">
    <source>
        <dbReference type="Proteomes" id="UP000559626"/>
    </source>
</evidence>
<evidence type="ECO:0000259" key="2">
    <source>
        <dbReference type="Pfam" id="PF18962"/>
    </source>
</evidence>
<gene>
    <name evidence="3" type="ORF">HHL22_02985</name>
</gene>
<dbReference type="EMBL" id="JABBGH010000001">
    <property type="protein sequence ID" value="NML64161.1"/>
    <property type="molecule type" value="Genomic_DNA"/>
</dbReference>
<dbReference type="InterPro" id="IPR026444">
    <property type="entry name" value="Secre_tail"/>
</dbReference>
<feature type="domain" description="Secretion system C-terminal sorting" evidence="2">
    <location>
        <begin position="246"/>
        <end position="306"/>
    </location>
</feature>
<dbReference type="Proteomes" id="UP000559626">
    <property type="component" value="Unassembled WGS sequence"/>
</dbReference>
<dbReference type="InterPro" id="IPR013783">
    <property type="entry name" value="Ig-like_fold"/>
</dbReference>
<name>A0A7Y0AB96_9BACT</name>
<feature type="compositionally biased region" description="Low complexity" evidence="1">
    <location>
        <begin position="1"/>
        <end position="19"/>
    </location>
</feature>
<protein>
    <submittedName>
        <fullName evidence="3">T9SS type A sorting domain-containing protein</fullName>
    </submittedName>
</protein>
<comment type="caution">
    <text evidence="3">The sequence shown here is derived from an EMBL/GenBank/DDBJ whole genome shotgun (WGS) entry which is preliminary data.</text>
</comment>
<keyword evidence="4" id="KW-1185">Reference proteome</keyword>
<dbReference type="AlphaFoldDB" id="A0A7Y0AB96"/>
<reference evidence="3 4" key="1">
    <citation type="submission" date="2020-04" db="EMBL/GenBank/DDBJ databases">
        <title>Hymenobacter polaris sp. nov., isolated from Arctic soil.</title>
        <authorList>
            <person name="Dahal R.H."/>
        </authorList>
    </citation>
    <scope>NUCLEOTIDE SEQUENCE [LARGE SCALE GENOMIC DNA]</scope>
    <source>
        <strain evidence="3 4">RP-2-7</strain>
    </source>
</reference>
<dbReference type="NCBIfam" id="TIGR04183">
    <property type="entry name" value="Por_Secre_tail"/>
    <property type="match status" value="1"/>
</dbReference>
<organism evidence="3 4">
    <name type="scientific">Hymenobacter polaris</name>
    <dbReference type="NCBI Taxonomy" id="2682546"/>
    <lineage>
        <taxon>Bacteria</taxon>
        <taxon>Pseudomonadati</taxon>
        <taxon>Bacteroidota</taxon>
        <taxon>Cytophagia</taxon>
        <taxon>Cytophagales</taxon>
        <taxon>Hymenobacteraceae</taxon>
        <taxon>Hymenobacter</taxon>
    </lineage>
</organism>
<proteinExistence type="predicted"/>
<accession>A0A7Y0AB96</accession>
<sequence>MNTADAANAADQDPTTAATLQPGLTQTGTAVERVQFASVIPANSTNTGLSMRINNVANNLVMLSVLGNITIKAYLNGVLKGTWQASNLINLNVLNPSQQTDVMLAPAPSADFNQLELSAASAASAYSVSFFEAFGPSPAPLPVQLVSFAGKATATGVQLNWQTASELNNSHFVVERAASGEASFAALGQVAGAGSSPQTHSYQYVDAAPLALGYYRLRQVDATTGRVSYSPVVAVQSGRVETLAAYPSPAAATLTVASAAATQVTIFDQLGRLQQSATLAGGPQQVDVSSLPAGVYYLREASTGQSVRFVKGN</sequence>
<dbReference type="Pfam" id="PF18962">
    <property type="entry name" value="Por_Secre_tail"/>
    <property type="match status" value="1"/>
</dbReference>
<dbReference type="Gene3D" id="2.60.40.10">
    <property type="entry name" value="Immunoglobulins"/>
    <property type="match status" value="1"/>
</dbReference>
<feature type="region of interest" description="Disordered" evidence="1">
    <location>
        <begin position="1"/>
        <end position="23"/>
    </location>
</feature>
<evidence type="ECO:0000256" key="1">
    <source>
        <dbReference type="SAM" id="MobiDB-lite"/>
    </source>
</evidence>
<dbReference type="RefSeq" id="WP_169529481.1">
    <property type="nucleotide sequence ID" value="NZ_JABBGH010000001.1"/>
</dbReference>
<evidence type="ECO:0000313" key="3">
    <source>
        <dbReference type="EMBL" id="NML64161.1"/>
    </source>
</evidence>